<organism evidence="3 4">
    <name type="scientific">Nocardia speluncae</name>
    <dbReference type="NCBI Taxonomy" id="419477"/>
    <lineage>
        <taxon>Bacteria</taxon>
        <taxon>Bacillati</taxon>
        <taxon>Actinomycetota</taxon>
        <taxon>Actinomycetes</taxon>
        <taxon>Mycobacteriales</taxon>
        <taxon>Nocardiaceae</taxon>
        <taxon>Nocardia</taxon>
    </lineage>
</organism>
<comment type="caution">
    <text evidence="3">The sequence shown here is derived from an EMBL/GenBank/DDBJ whole genome shotgun (WGS) entry which is preliminary data.</text>
</comment>
<sequence>MTSDNPDEWWQHAPEGQQNKESPSGQWQQGYRSQGGQPGVQWGQTAGQTPQPVPPSGAWEVPPLGSGGQGGPPRNNNATLIAVLAVVVVLVLAGVAGLVILRSGGSEENTAAAASTTTETTGATTTTATETTTSAAPPVEGAPALKEGLSPVVLFGPTFEDGEDTYTMAFKDWPFAFRTPGSWGCMKGSIETIPDAQAWGCIDEGNSSAGQRVNLILRKCPSTCDAGTRTGFDGDWFDKEGAAKRFDPNTSYVETPTSDKGKYTIDLSRYVAAEPGGEPVWQVGVFVESPSATKDAVLKTLNDILTQTQ</sequence>
<feature type="transmembrane region" description="Helical" evidence="2">
    <location>
        <begin position="80"/>
        <end position="101"/>
    </location>
</feature>
<dbReference type="EMBL" id="JAAXOO010000007">
    <property type="protein sequence ID" value="NKY36617.1"/>
    <property type="molecule type" value="Genomic_DNA"/>
</dbReference>
<gene>
    <name evidence="3" type="ORF">HGA13_26615</name>
</gene>
<feature type="region of interest" description="Disordered" evidence="1">
    <location>
        <begin position="106"/>
        <end position="143"/>
    </location>
</feature>
<accession>A0A846XLZ6</accession>
<keyword evidence="4" id="KW-1185">Reference proteome</keyword>
<evidence type="ECO:0000313" key="4">
    <source>
        <dbReference type="Proteomes" id="UP000565715"/>
    </source>
</evidence>
<reference evidence="3 4" key="1">
    <citation type="submission" date="2020-04" db="EMBL/GenBank/DDBJ databases">
        <title>MicrobeNet Type strains.</title>
        <authorList>
            <person name="Nicholson A.C."/>
        </authorList>
    </citation>
    <scope>NUCLEOTIDE SEQUENCE [LARGE SCALE GENOMIC DNA]</scope>
    <source>
        <strain evidence="3 4">DSM 45078</strain>
    </source>
</reference>
<evidence type="ECO:0000313" key="3">
    <source>
        <dbReference type="EMBL" id="NKY36617.1"/>
    </source>
</evidence>
<keyword evidence="2" id="KW-0472">Membrane</keyword>
<feature type="region of interest" description="Disordered" evidence="1">
    <location>
        <begin position="1"/>
        <end position="72"/>
    </location>
</feature>
<dbReference type="Proteomes" id="UP000565715">
    <property type="component" value="Unassembled WGS sequence"/>
</dbReference>
<name>A0A846XLZ6_9NOCA</name>
<keyword evidence="2" id="KW-1133">Transmembrane helix</keyword>
<proteinExistence type="predicted"/>
<keyword evidence="2" id="KW-0812">Transmembrane</keyword>
<dbReference type="RefSeq" id="WP_068038757.1">
    <property type="nucleotide sequence ID" value="NZ_JAAXOO010000007.1"/>
</dbReference>
<evidence type="ECO:0000256" key="1">
    <source>
        <dbReference type="SAM" id="MobiDB-lite"/>
    </source>
</evidence>
<evidence type="ECO:0000256" key="2">
    <source>
        <dbReference type="SAM" id="Phobius"/>
    </source>
</evidence>
<feature type="compositionally biased region" description="Polar residues" evidence="1">
    <location>
        <begin position="16"/>
        <end position="35"/>
    </location>
</feature>
<feature type="compositionally biased region" description="Low complexity" evidence="1">
    <location>
        <begin position="106"/>
        <end position="136"/>
    </location>
</feature>
<dbReference type="AlphaFoldDB" id="A0A846XLZ6"/>
<protein>
    <submittedName>
        <fullName evidence="3">Uncharacterized protein</fullName>
    </submittedName>
</protein>